<dbReference type="AlphaFoldDB" id="A0A917EV13"/>
<dbReference type="PANTHER" id="PTHR30121:SF6">
    <property type="entry name" value="SLR6007 PROTEIN"/>
    <property type="match status" value="1"/>
</dbReference>
<dbReference type="SUPFAM" id="SSF52540">
    <property type="entry name" value="P-loop containing nucleoside triphosphate hydrolases"/>
    <property type="match status" value="1"/>
</dbReference>
<dbReference type="Pfam" id="PF02534">
    <property type="entry name" value="T4SS-DNA_transf"/>
    <property type="match status" value="1"/>
</dbReference>
<evidence type="ECO:0008006" key="4">
    <source>
        <dbReference type="Google" id="ProtNLM"/>
    </source>
</evidence>
<organism evidence="2 3">
    <name type="scientific">Subtercola lobariae</name>
    <dbReference type="NCBI Taxonomy" id="1588641"/>
    <lineage>
        <taxon>Bacteria</taxon>
        <taxon>Bacillati</taxon>
        <taxon>Actinomycetota</taxon>
        <taxon>Actinomycetes</taxon>
        <taxon>Micrococcales</taxon>
        <taxon>Microbacteriaceae</taxon>
        <taxon>Subtercola</taxon>
    </lineage>
</organism>
<dbReference type="GO" id="GO:0016020">
    <property type="term" value="C:membrane"/>
    <property type="evidence" value="ECO:0007669"/>
    <property type="project" value="InterPro"/>
</dbReference>
<feature type="compositionally biased region" description="Basic and acidic residues" evidence="1">
    <location>
        <begin position="432"/>
        <end position="448"/>
    </location>
</feature>
<sequence length="463" mass="50893">MPDPHPKLLRLVTNSVDLTRLFGVTNAPGTSKPVGIAISDALYHSIIIGPTGSGKSTLMLNLIVADLRAKRGVVVIDPKSDLVRDILERIPESRKDDVVVLDPTQLQPVGLNPLATPGTSPELIADAILGIFRDLFPSAFGPRTSDVMHASLLTLASSPGATLTWIPRLLTDARFRKQLTDALDDPDGLEAFWEQFNELSERQQAQFIGPVLSRLRQFLLRPSLKRILDQSVPRFSLSQVLDENKILLVPLNSGLVGNDAARLLGSLLVSQLWQLTLGRAAQPIEKRSPISIYIDEVQEYLRLGGAGDLNDALARSRSLGVAWHAAHQYRKQLPEEMRSAFDANARNKVVYATGIDDAKAMAAMTSNLKPEDFMKLTPFAFYANLMREGEQTGWFSAQADPAPRATSDPIEIMSLSQARYGAQIDLQATATSKERNESPSDPRAKDDQSQPTNHTIGRKRRTI</sequence>
<dbReference type="InterPro" id="IPR051162">
    <property type="entry name" value="T4SS_component"/>
</dbReference>
<comment type="caution">
    <text evidence="2">The sequence shown here is derived from an EMBL/GenBank/DDBJ whole genome shotgun (WGS) entry which is preliminary data.</text>
</comment>
<reference evidence="2 3" key="1">
    <citation type="journal article" date="2014" name="Int. J. Syst. Evol. Microbiol.">
        <title>Complete genome sequence of Corynebacterium casei LMG S-19264T (=DSM 44701T), isolated from a smear-ripened cheese.</title>
        <authorList>
            <consortium name="US DOE Joint Genome Institute (JGI-PGF)"/>
            <person name="Walter F."/>
            <person name="Albersmeier A."/>
            <person name="Kalinowski J."/>
            <person name="Ruckert C."/>
        </authorList>
    </citation>
    <scope>NUCLEOTIDE SEQUENCE [LARGE SCALE GENOMIC DNA]</scope>
    <source>
        <strain evidence="2 3">CGMCC 1.12976</strain>
    </source>
</reference>
<dbReference type="InterPro" id="IPR003688">
    <property type="entry name" value="TraG/VirD4"/>
</dbReference>
<keyword evidence="3" id="KW-1185">Reference proteome</keyword>
<dbReference type="Proteomes" id="UP000598775">
    <property type="component" value="Unassembled WGS sequence"/>
</dbReference>
<dbReference type="PANTHER" id="PTHR30121">
    <property type="entry name" value="UNCHARACTERIZED PROTEIN YJGR-RELATED"/>
    <property type="match status" value="1"/>
</dbReference>
<dbReference type="Gene3D" id="3.40.50.300">
    <property type="entry name" value="P-loop containing nucleotide triphosphate hydrolases"/>
    <property type="match status" value="2"/>
</dbReference>
<feature type="region of interest" description="Disordered" evidence="1">
    <location>
        <begin position="423"/>
        <end position="463"/>
    </location>
</feature>
<accession>A0A917EV13</accession>
<gene>
    <name evidence="2" type="ORF">GCM10011399_10280</name>
</gene>
<dbReference type="EMBL" id="BMGP01000002">
    <property type="protein sequence ID" value="GGF18580.1"/>
    <property type="molecule type" value="Genomic_DNA"/>
</dbReference>
<dbReference type="CDD" id="cd01127">
    <property type="entry name" value="TrwB_TraG_TraD_VirD4"/>
    <property type="match status" value="1"/>
</dbReference>
<proteinExistence type="predicted"/>
<name>A0A917EV13_9MICO</name>
<evidence type="ECO:0000256" key="1">
    <source>
        <dbReference type="SAM" id="MobiDB-lite"/>
    </source>
</evidence>
<protein>
    <recommendedName>
        <fullName evidence="4">Type IV secretion system coupling protein TraD DNA-binding domain-containing protein</fullName>
    </recommendedName>
</protein>
<dbReference type="InterPro" id="IPR027417">
    <property type="entry name" value="P-loop_NTPase"/>
</dbReference>
<evidence type="ECO:0000313" key="3">
    <source>
        <dbReference type="Proteomes" id="UP000598775"/>
    </source>
</evidence>
<evidence type="ECO:0000313" key="2">
    <source>
        <dbReference type="EMBL" id="GGF18580.1"/>
    </source>
</evidence>